<feature type="domain" description="HTH lacI-type" evidence="4">
    <location>
        <begin position="4"/>
        <end position="58"/>
    </location>
</feature>
<gene>
    <name evidence="5" type="ORF">EI71_01615</name>
</gene>
<dbReference type="GO" id="GO:0000976">
    <property type="term" value="F:transcription cis-regulatory region binding"/>
    <property type="evidence" value="ECO:0007669"/>
    <property type="project" value="TreeGrafter"/>
</dbReference>
<dbReference type="CDD" id="cd01392">
    <property type="entry name" value="HTH_LacI"/>
    <property type="match status" value="1"/>
</dbReference>
<keyword evidence="1" id="KW-0805">Transcription regulation</keyword>
<accession>A0A397QYA9</accession>
<keyword evidence="2" id="KW-0238">DNA-binding</keyword>
<evidence type="ECO:0000259" key="4">
    <source>
        <dbReference type="PROSITE" id="PS50932"/>
    </source>
</evidence>
<dbReference type="RefSeq" id="WP_119016713.1">
    <property type="nucleotide sequence ID" value="NZ_QXEV01000023.1"/>
</dbReference>
<comment type="caution">
    <text evidence="5">The sequence shown here is derived from an EMBL/GenBank/DDBJ whole genome shotgun (WGS) entry which is preliminary data.</text>
</comment>
<evidence type="ECO:0000256" key="3">
    <source>
        <dbReference type="ARBA" id="ARBA00023163"/>
    </source>
</evidence>
<keyword evidence="3" id="KW-0804">Transcription</keyword>
<dbReference type="Proteomes" id="UP000266506">
    <property type="component" value="Unassembled WGS sequence"/>
</dbReference>
<proteinExistence type="predicted"/>
<evidence type="ECO:0000256" key="1">
    <source>
        <dbReference type="ARBA" id="ARBA00023015"/>
    </source>
</evidence>
<dbReference type="InterPro" id="IPR046335">
    <property type="entry name" value="LacI/GalR-like_sensor"/>
</dbReference>
<dbReference type="Pfam" id="PF13377">
    <property type="entry name" value="Peripla_BP_3"/>
    <property type="match status" value="1"/>
</dbReference>
<dbReference type="FunCoup" id="A0A397QYA9">
    <property type="interactions" value="60"/>
</dbReference>
<dbReference type="InterPro" id="IPR000843">
    <property type="entry name" value="HTH_LacI"/>
</dbReference>
<protein>
    <submittedName>
        <fullName evidence="5">LacI family transcriptional regulator</fullName>
    </submittedName>
</protein>
<sequence length="332" mass="37079">MANTTIYDVAGAAKVSLATVSRVMNNPEKVNPETREKVLKVIKELGYRPNAIARGLASRKTTTVGIVMADVSRAATAQLLGGIIDISKKYDYAIKLFSMAENDDIKETIRAVVAEQVDGILFLNDELEPSQMEMCMSLIQDAQIPVVLCNAMYDEKDIPAVGIDYENATYDITKELIDKGKKNIYLATTVRRYSVNFHKIAGYTKAMQDAGLEPLVFRTSGDVSINTLHFQEFIKHNNIEAFIAVRDSIAVSFMNVMIKAGYKIPEDCEVVGLQNTKYAILSRPNLTCVDTPVYDIGAVSMRLLTKFMKHEDIQESKVLLPYRIVERETTKE</sequence>
<dbReference type="SMART" id="SM00354">
    <property type="entry name" value="HTH_LACI"/>
    <property type="match status" value="1"/>
</dbReference>
<keyword evidence="6" id="KW-1185">Reference proteome</keyword>
<dbReference type="GO" id="GO:0003700">
    <property type="term" value="F:DNA-binding transcription factor activity"/>
    <property type="evidence" value="ECO:0007669"/>
    <property type="project" value="TreeGrafter"/>
</dbReference>
<dbReference type="Gene3D" id="1.10.260.40">
    <property type="entry name" value="lambda repressor-like DNA-binding domains"/>
    <property type="match status" value="1"/>
</dbReference>
<dbReference type="InterPro" id="IPR028082">
    <property type="entry name" value="Peripla_BP_I"/>
</dbReference>
<dbReference type="Gene3D" id="3.40.50.2300">
    <property type="match status" value="2"/>
</dbReference>
<dbReference type="PROSITE" id="PS00356">
    <property type="entry name" value="HTH_LACI_1"/>
    <property type="match status" value="1"/>
</dbReference>
<organism evidence="5 6">
    <name type="scientific">Anaeroplasma bactoclasticum</name>
    <dbReference type="NCBI Taxonomy" id="2088"/>
    <lineage>
        <taxon>Bacteria</taxon>
        <taxon>Bacillati</taxon>
        <taxon>Mycoplasmatota</taxon>
        <taxon>Mollicutes</taxon>
        <taxon>Anaeroplasmatales</taxon>
        <taxon>Anaeroplasmataceae</taxon>
        <taxon>Anaeroplasma</taxon>
    </lineage>
</organism>
<name>A0A397QYA9_9MOLU</name>
<dbReference type="AlphaFoldDB" id="A0A397QYA9"/>
<dbReference type="PANTHER" id="PTHR30146:SF150">
    <property type="entry name" value="ARABINOSE METABOLISM TRANSCRIPTIONAL REPRESSOR"/>
    <property type="match status" value="1"/>
</dbReference>
<dbReference type="PROSITE" id="PS50932">
    <property type="entry name" value="HTH_LACI_2"/>
    <property type="match status" value="1"/>
</dbReference>
<dbReference type="Pfam" id="PF00356">
    <property type="entry name" value="LacI"/>
    <property type="match status" value="1"/>
</dbReference>
<reference evidence="5 6" key="1">
    <citation type="submission" date="2018-08" db="EMBL/GenBank/DDBJ databases">
        <title>Genomic Encyclopedia of Archaeal and Bacterial Type Strains, Phase II (KMG-II): from individual species to whole genera.</title>
        <authorList>
            <person name="Goeker M."/>
        </authorList>
    </citation>
    <scope>NUCLEOTIDE SEQUENCE [LARGE SCALE GENOMIC DNA]</scope>
    <source>
        <strain evidence="5 6">ATCC 27112</strain>
    </source>
</reference>
<dbReference type="PANTHER" id="PTHR30146">
    <property type="entry name" value="LACI-RELATED TRANSCRIPTIONAL REPRESSOR"/>
    <property type="match status" value="1"/>
</dbReference>
<dbReference type="OrthoDB" id="9784962at2"/>
<dbReference type="EMBL" id="QXEV01000023">
    <property type="protein sequence ID" value="RIA66503.1"/>
    <property type="molecule type" value="Genomic_DNA"/>
</dbReference>
<dbReference type="InParanoid" id="A0A397QYA9"/>
<dbReference type="SUPFAM" id="SSF47413">
    <property type="entry name" value="lambda repressor-like DNA-binding domains"/>
    <property type="match status" value="1"/>
</dbReference>
<dbReference type="InterPro" id="IPR010982">
    <property type="entry name" value="Lambda_DNA-bd_dom_sf"/>
</dbReference>
<dbReference type="SUPFAM" id="SSF53822">
    <property type="entry name" value="Periplasmic binding protein-like I"/>
    <property type="match status" value="1"/>
</dbReference>
<evidence type="ECO:0000256" key="2">
    <source>
        <dbReference type="ARBA" id="ARBA00023125"/>
    </source>
</evidence>
<evidence type="ECO:0000313" key="6">
    <source>
        <dbReference type="Proteomes" id="UP000266506"/>
    </source>
</evidence>
<evidence type="ECO:0000313" key="5">
    <source>
        <dbReference type="EMBL" id="RIA66503.1"/>
    </source>
</evidence>